<name>A0A383ENG1_9ZZZZ</name>
<dbReference type="InterPro" id="IPR002591">
    <property type="entry name" value="Phosphodiest/P_Trfase"/>
</dbReference>
<accession>A0A383ENG1</accession>
<evidence type="ECO:0008006" key="2">
    <source>
        <dbReference type="Google" id="ProtNLM"/>
    </source>
</evidence>
<feature type="non-terminal residue" evidence="1">
    <location>
        <position position="1"/>
    </location>
</feature>
<sequence>TKLIILLVGDQMKPDHLDRFENLYTGGFKWFLDNSAIFDSAYQQHGYTVTGTGHYAIGTGVYPGPGGVLGNDYFDRKIGRVVNCVEDPKAKPVGGRGTARSISRYQTNGIGDMLKETDPNSKVYSIGGKDRSAIFLAGQNPDLVLYYNNIDRFISSTFYTDSLPDWVNQYNDNLNLKTYRDSVWDKILPDSFYLQYSREDYFDGEVDFYHDDEHDLSIDKSKKKNRYNPV</sequence>
<organism evidence="1">
    <name type="scientific">marine metagenome</name>
    <dbReference type="NCBI Taxonomy" id="408172"/>
    <lineage>
        <taxon>unclassified sequences</taxon>
        <taxon>metagenomes</taxon>
        <taxon>ecological metagenomes</taxon>
    </lineage>
</organism>
<dbReference type="SUPFAM" id="SSF53649">
    <property type="entry name" value="Alkaline phosphatase-like"/>
    <property type="match status" value="1"/>
</dbReference>
<dbReference type="AlphaFoldDB" id="A0A383ENG1"/>
<reference evidence="1" key="1">
    <citation type="submission" date="2018-05" db="EMBL/GenBank/DDBJ databases">
        <authorList>
            <person name="Lanie J.A."/>
            <person name="Ng W.-L."/>
            <person name="Kazmierczak K.M."/>
            <person name="Andrzejewski T.M."/>
            <person name="Davidsen T.M."/>
            <person name="Wayne K.J."/>
            <person name="Tettelin H."/>
            <person name="Glass J.I."/>
            <person name="Rusch D."/>
            <person name="Podicherti R."/>
            <person name="Tsui H.-C.T."/>
            <person name="Winkler M.E."/>
        </authorList>
    </citation>
    <scope>NUCLEOTIDE SEQUENCE</scope>
</reference>
<dbReference type="EMBL" id="UINC01227484">
    <property type="protein sequence ID" value="SVE58387.1"/>
    <property type="molecule type" value="Genomic_DNA"/>
</dbReference>
<dbReference type="InterPro" id="IPR017850">
    <property type="entry name" value="Alkaline_phosphatase_core_sf"/>
</dbReference>
<gene>
    <name evidence="1" type="ORF">METZ01_LOCUS511241</name>
</gene>
<evidence type="ECO:0000313" key="1">
    <source>
        <dbReference type="EMBL" id="SVE58387.1"/>
    </source>
</evidence>
<proteinExistence type="predicted"/>
<dbReference type="Pfam" id="PF01663">
    <property type="entry name" value="Phosphodiest"/>
    <property type="match status" value="1"/>
</dbReference>
<dbReference type="Gene3D" id="3.40.720.10">
    <property type="entry name" value="Alkaline Phosphatase, subunit A"/>
    <property type="match status" value="1"/>
</dbReference>
<protein>
    <recommendedName>
        <fullName evidence="2">Sulfatase N-terminal domain-containing protein</fullName>
    </recommendedName>
</protein>
<feature type="non-terminal residue" evidence="1">
    <location>
        <position position="230"/>
    </location>
</feature>